<feature type="binding site" evidence="10">
    <location>
        <position position="146"/>
    </location>
    <ligand>
        <name>UDP-N-acetyl-alpha-D-glucosamine</name>
        <dbReference type="ChEBI" id="CHEBI:57705"/>
    </ligand>
</feature>
<keyword evidence="9 10" id="KW-0961">Cell wall biogenesis/degradation</keyword>
<dbReference type="NCBIfam" id="TIGR01133">
    <property type="entry name" value="murG"/>
    <property type="match status" value="1"/>
</dbReference>
<dbReference type="GO" id="GO:0005886">
    <property type="term" value="C:plasma membrane"/>
    <property type="evidence" value="ECO:0007669"/>
    <property type="project" value="UniProtKB-SubCell"/>
</dbReference>
<sequence length="395" mass="42433">MSEVLQQEPEVPAAVLAAAGEAPRVLLAGGGTGGHVYPAIAIAEAIRAQCPEAVIAFAGTRERLEWRAVPAAGFPIHPIAAAALPRRPSLRMLRVPGKLAQGLAESLQLVRAFDPDVVVGTGGYVSAPVLVAARLLGRPLVLQEQNAFPGLTNRLLGRWAARVYVAFPEAQAYFPAGRCVLSGNPVRASLRAVSRLEARRRFGLPAEAQVLFVFGGSLGSMVLNDALLQVLPTLLEEPRLHLLWQTGRAHYMAVRQRLDAMAKQLHHRIRLLPYIEDMAAAYAAADLVLCRAGALTCSELMVTGTPAILVPATRVAADHQTRNAESMERAGAARHVPEAVLTERLVQEVWTLLADAELRAAMSEAARRLARPEAAAQIAADVLQLATERRKRKVA</sequence>
<dbReference type="HAMAP" id="MF_00033">
    <property type="entry name" value="MurG"/>
    <property type="match status" value="1"/>
</dbReference>
<feature type="binding site" evidence="10">
    <location>
        <position position="275"/>
    </location>
    <ligand>
        <name>UDP-N-acetyl-alpha-D-glucosamine</name>
        <dbReference type="ChEBI" id="CHEBI:57705"/>
    </ligand>
</feature>
<dbReference type="HOGENOM" id="CLU_037404_0_1_10"/>
<evidence type="ECO:0000256" key="2">
    <source>
        <dbReference type="ARBA" id="ARBA00022618"/>
    </source>
</evidence>
<evidence type="ECO:0000256" key="7">
    <source>
        <dbReference type="ARBA" id="ARBA00023136"/>
    </source>
</evidence>
<dbReference type="GO" id="GO:0051991">
    <property type="term" value="F:UDP-N-acetyl-D-glucosamine:N-acetylmuramoyl-L-alanyl-D-glutamyl-meso-2,6-diaminopimelyl-D-alanyl-D-alanine-diphosphoundecaprenol 4-beta-N-acetylglucosaminlytransferase activity"/>
    <property type="evidence" value="ECO:0007669"/>
    <property type="project" value="RHEA"/>
</dbReference>
<dbReference type="UniPathway" id="UPA00219"/>
<dbReference type="Pfam" id="PF04101">
    <property type="entry name" value="Glyco_tran_28_C"/>
    <property type="match status" value="1"/>
</dbReference>
<dbReference type="CAZy" id="GT28">
    <property type="family name" value="Glycosyltransferase Family 28"/>
</dbReference>
<dbReference type="eggNOG" id="COG0707">
    <property type="taxonomic scope" value="Bacteria"/>
</dbReference>
<dbReference type="Proteomes" id="UP000002221">
    <property type="component" value="Chromosome"/>
</dbReference>
<dbReference type="AlphaFoldDB" id="D0MGK9"/>
<comment type="pathway">
    <text evidence="10">Cell wall biogenesis; peptidoglycan biosynthesis.</text>
</comment>
<evidence type="ECO:0000256" key="6">
    <source>
        <dbReference type="ARBA" id="ARBA00022984"/>
    </source>
</evidence>
<dbReference type="PANTHER" id="PTHR21015:SF22">
    <property type="entry name" value="GLYCOSYLTRANSFERASE"/>
    <property type="match status" value="1"/>
</dbReference>
<reference evidence="13 14" key="1">
    <citation type="journal article" date="2009" name="Stand. Genomic Sci.">
        <title>Complete genome sequence of Rhodothermus marinus type strain (R-10).</title>
        <authorList>
            <person name="Nolan M."/>
            <person name="Tindall B.J."/>
            <person name="Pomrenke H."/>
            <person name="Lapidus A."/>
            <person name="Copeland A."/>
            <person name="Glavina Del Rio T."/>
            <person name="Lucas S."/>
            <person name="Chen F."/>
            <person name="Tice H."/>
            <person name="Cheng J.F."/>
            <person name="Saunders E."/>
            <person name="Han C."/>
            <person name="Bruce D."/>
            <person name="Goodwin L."/>
            <person name="Chain P."/>
            <person name="Pitluck S."/>
            <person name="Ovchinikova G."/>
            <person name="Pati A."/>
            <person name="Ivanova N."/>
            <person name="Mavromatis K."/>
            <person name="Chen A."/>
            <person name="Palaniappan K."/>
            <person name="Land M."/>
            <person name="Hauser L."/>
            <person name="Chang Y.J."/>
            <person name="Jeffries C.D."/>
            <person name="Brettin T."/>
            <person name="Goker M."/>
            <person name="Bristow J."/>
            <person name="Eisen J.A."/>
            <person name="Markowitz V."/>
            <person name="Hugenholtz P."/>
            <person name="Kyrpides N.C."/>
            <person name="Klenk H.P."/>
            <person name="Detter J.C."/>
        </authorList>
    </citation>
    <scope>NUCLEOTIDE SEQUENCE [LARGE SCALE GENOMIC DNA]</scope>
    <source>
        <strain evidence="14">ATCC 43812 / DSM 4252 / R-10</strain>
    </source>
</reference>
<dbReference type="InterPro" id="IPR004276">
    <property type="entry name" value="GlycoTrans_28_N"/>
</dbReference>
<feature type="binding site" evidence="10">
    <location>
        <position position="320"/>
    </location>
    <ligand>
        <name>UDP-N-acetyl-alpha-D-glucosamine</name>
        <dbReference type="ChEBI" id="CHEBI:57705"/>
    </ligand>
</feature>
<keyword evidence="4 10" id="KW-0808">Transferase</keyword>
<keyword evidence="2 10" id="KW-0132">Cell division</keyword>
<organism evidence="13 14">
    <name type="scientific">Rhodothermus marinus (strain ATCC 43812 / DSM 4252 / R-10)</name>
    <name type="common">Rhodothermus obamensis</name>
    <dbReference type="NCBI Taxonomy" id="518766"/>
    <lineage>
        <taxon>Bacteria</taxon>
        <taxon>Pseudomonadati</taxon>
        <taxon>Rhodothermota</taxon>
        <taxon>Rhodothermia</taxon>
        <taxon>Rhodothermales</taxon>
        <taxon>Rhodothermaceae</taxon>
        <taxon>Rhodothermus</taxon>
    </lineage>
</organism>
<comment type="subcellular location">
    <subcellularLocation>
        <location evidence="10">Cell inner membrane</location>
        <topology evidence="10">Peripheral membrane protein</topology>
        <orientation evidence="10">Cytoplasmic side</orientation>
    </subcellularLocation>
</comment>
<keyword evidence="3 10" id="KW-0328">Glycosyltransferase</keyword>
<dbReference type="KEGG" id="rmr:Rmar_2701"/>
<keyword evidence="6 10" id="KW-0573">Peptidoglycan synthesis</keyword>
<dbReference type="STRING" id="518766.Rmar_2701"/>
<dbReference type="EC" id="2.4.1.227" evidence="10"/>
<dbReference type="RefSeq" id="WP_012845182.1">
    <property type="nucleotide sequence ID" value="NC_013501.1"/>
</dbReference>
<evidence type="ECO:0000256" key="4">
    <source>
        <dbReference type="ARBA" id="ARBA00022679"/>
    </source>
</evidence>
<evidence type="ECO:0000256" key="9">
    <source>
        <dbReference type="ARBA" id="ARBA00023316"/>
    </source>
</evidence>
<dbReference type="InterPro" id="IPR006009">
    <property type="entry name" value="GlcNAc_MurG"/>
</dbReference>
<comment type="function">
    <text evidence="10">Cell wall formation. Catalyzes the transfer of a GlcNAc subunit on undecaprenyl-pyrophosphoryl-MurNAc-pentapeptide (lipid intermediate I) to form undecaprenyl-pyrophosphoryl-MurNAc-(pentapeptide)GlcNAc (lipid intermediate II).</text>
</comment>
<evidence type="ECO:0000313" key="14">
    <source>
        <dbReference type="Proteomes" id="UP000002221"/>
    </source>
</evidence>
<comment type="caution">
    <text evidence="10">Lacks conserved residue(s) required for the propagation of feature annotation.</text>
</comment>
<dbReference type="GO" id="GO:0051301">
    <property type="term" value="P:cell division"/>
    <property type="evidence" value="ECO:0007669"/>
    <property type="project" value="UniProtKB-KW"/>
</dbReference>
<keyword evidence="1 10" id="KW-1003">Cell membrane</keyword>
<proteinExistence type="inferred from homology"/>
<dbReference type="GO" id="GO:0071555">
    <property type="term" value="P:cell wall organization"/>
    <property type="evidence" value="ECO:0007669"/>
    <property type="project" value="UniProtKB-KW"/>
</dbReference>
<evidence type="ECO:0000256" key="8">
    <source>
        <dbReference type="ARBA" id="ARBA00023306"/>
    </source>
</evidence>
<accession>D0MGK9</accession>
<dbReference type="Pfam" id="PF03033">
    <property type="entry name" value="Glyco_transf_28"/>
    <property type="match status" value="1"/>
</dbReference>
<feature type="binding site" evidence="10">
    <location>
        <begin position="32"/>
        <end position="34"/>
    </location>
    <ligand>
        <name>UDP-N-acetyl-alpha-D-glucosamine</name>
        <dbReference type="ChEBI" id="CHEBI:57705"/>
    </ligand>
</feature>
<keyword evidence="8 10" id="KW-0131">Cell cycle</keyword>
<dbReference type="InterPro" id="IPR007235">
    <property type="entry name" value="Glyco_trans_28_C"/>
</dbReference>
<keyword evidence="5 10" id="KW-0133">Cell shape</keyword>
<dbReference type="PANTHER" id="PTHR21015">
    <property type="entry name" value="UDP-N-ACETYLGLUCOSAMINE--N-ACETYLMURAMYL-(PENTAPEPTIDE) PYROPHOSPHORYL-UNDECAPRENOL N-ACETYLGLUCOSAMINE TRANSFERASE 1"/>
    <property type="match status" value="1"/>
</dbReference>
<comment type="catalytic activity">
    <reaction evidence="10">
        <text>di-trans,octa-cis-undecaprenyl diphospho-N-acetyl-alpha-D-muramoyl-L-alanyl-D-glutamyl-meso-2,6-diaminopimeloyl-D-alanyl-D-alanine + UDP-N-acetyl-alpha-D-glucosamine = di-trans,octa-cis-undecaprenyl diphospho-[N-acetyl-alpha-D-glucosaminyl-(1-&gt;4)]-N-acetyl-alpha-D-muramoyl-L-alanyl-D-glutamyl-meso-2,6-diaminopimeloyl-D-alanyl-D-alanine + UDP + H(+)</text>
        <dbReference type="Rhea" id="RHEA:31227"/>
        <dbReference type="ChEBI" id="CHEBI:15378"/>
        <dbReference type="ChEBI" id="CHEBI:57705"/>
        <dbReference type="ChEBI" id="CHEBI:58223"/>
        <dbReference type="ChEBI" id="CHEBI:61387"/>
        <dbReference type="ChEBI" id="CHEBI:61388"/>
        <dbReference type="EC" id="2.4.1.227"/>
    </reaction>
</comment>
<evidence type="ECO:0000256" key="5">
    <source>
        <dbReference type="ARBA" id="ARBA00022960"/>
    </source>
</evidence>
<dbReference type="GO" id="GO:0005975">
    <property type="term" value="P:carbohydrate metabolic process"/>
    <property type="evidence" value="ECO:0007669"/>
    <property type="project" value="InterPro"/>
</dbReference>
<dbReference type="GO" id="GO:0009252">
    <property type="term" value="P:peptidoglycan biosynthetic process"/>
    <property type="evidence" value="ECO:0007669"/>
    <property type="project" value="UniProtKB-UniRule"/>
</dbReference>
<feature type="domain" description="Glycosyltransferase family 28 N-terminal" evidence="11">
    <location>
        <begin position="25"/>
        <end position="165"/>
    </location>
</feature>
<dbReference type="OrthoDB" id="9808936at2"/>
<comment type="similarity">
    <text evidence="10">Belongs to the glycosyltransferase 28 family. MurG subfamily.</text>
</comment>
<dbReference type="GO" id="GO:0050511">
    <property type="term" value="F:undecaprenyldiphospho-muramoylpentapeptide beta-N-acetylglucosaminyltransferase activity"/>
    <property type="evidence" value="ECO:0007669"/>
    <property type="project" value="UniProtKB-UniRule"/>
</dbReference>
<dbReference type="EMBL" id="CP001807">
    <property type="protein sequence ID" value="ACY49572.1"/>
    <property type="molecule type" value="Genomic_DNA"/>
</dbReference>
<evidence type="ECO:0000259" key="11">
    <source>
        <dbReference type="Pfam" id="PF03033"/>
    </source>
</evidence>
<dbReference type="CDD" id="cd03785">
    <property type="entry name" value="GT28_MurG"/>
    <property type="match status" value="1"/>
</dbReference>
<name>D0MGK9_RHOM4</name>
<keyword evidence="7 10" id="KW-0472">Membrane</keyword>
<feature type="binding site" evidence="10">
    <location>
        <position position="187"/>
    </location>
    <ligand>
        <name>UDP-N-acetyl-alpha-D-glucosamine</name>
        <dbReference type="ChEBI" id="CHEBI:57705"/>
    </ligand>
</feature>
<gene>
    <name evidence="10" type="primary">murG</name>
    <name evidence="13" type="ordered locus">Rmar_2701</name>
</gene>
<dbReference type="GO" id="GO:0008360">
    <property type="term" value="P:regulation of cell shape"/>
    <property type="evidence" value="ECO:0007669"/>
    <property type="project" value="UniProtKB-KW"/>
</dbReference>
<evidence type="ECO:0000313" key="13">
    <source>
        <dbReference type="EMBL" id="ACY49572.1"/>
    </source>
</evidence>
<feature type="binding site" evidence="10">
    <location>
        <position position="217"/>
    </location>
    <ligand>
        <name>UDP-N-acetyl-alpha-D-glucosamine</name>
        <dbReference type="ChEBI" id="CHEBI:57705"/>
    </ligand>
</feature>
<evidence type="ECO:0000256" key="1">
    <source>
        <dbReference type="ARBA" id="ARBA00022475"/>
    </source>
</evidence>
<evidence type="ECO:0000256" key="10">
    <source>
        <dbReference type="HAMAP-Rule" id="MF_00033"/>
    </source>
</evidence>
<protein>
    <recommendedName>
        <fullName evidence="10">UDP-N-acetylglucosamine--N-acetylmuramyl-(pentapeptide) pyrophosphoryl-undecaprenol N-acetylglucosamine transferase</fullName>
        <ecNumber evidence="10">2.4.1.227</ecNumber>
    </recommendedName>
    <alternativeName>
        <fullName evidence="10">Undecaprenyl-PP-MurNAc-pentapeptide-UDPGlcNAc GlcNAc transferase</fullName>
    </alternativeName>
</protein>
<dbReference type="SUPFAM" id="SSF53756">
    <property type="entry name" value="UDP-Glycosyltransferase/glycogen phosphorylase"/>
    <property type="match status" value="1"/>
</dbReference>
<feature type="domain" description="Glycosyl transferase family 28 C-terminal" evidence="12">
    <location>
        <begin position="210"/>
        <end position="377"/>
    </location>
</feature>
<dbReference type="Gene3D" id="3.40.50.2000">
    <property type="entry name" value="Glycogen Phosphorylase B"/>
    <property type="match status" value="2"/>
</dbReference>
<keyword evidence="10" id="KW-0997">Cell inner membrane</keyword>
<evidence type="ECO:0000259" key="12">
    <source>
        <dbReference type="Pfam" id="PF04101"/>
    </source>
</evidence>
<keyword evidence="14" id="KW-1185">Reference proteome</keyword>
<evidence type="ECO:0000256" key="3">
    <source>
        <dbReference type="ARBA" id="ARBA00022676"/>
    </source>
</evidence>